<gene>
    <name evidence="6" type="ORF">N310_02353</name>
</gene>
<dbReference type="SUPFAM" id="SSF52743">
    <property type="entry name" value="Subtilisin-like"/>
    <property type="match status" value="1"/>
</dbReference>
<evidence type="ECO:0000256" key="4">
    <source>
        <dbReference type="PROSITE-ProRule" id="PRU01240"/>
    </source>
</evidence>
<dbReference type="PANTHER" id="PTHR42884">
    <property type="entry name" value="PROPROTEIN CONVERTASE SUBTILISIN/KEXIN-RELATED"/>
    <property type="match status" value="1"/>
</dbReference>
<evidence type="ECO:0000313" key="7">
    <source>
        <dbReference type="Proteomes" id="UP000053537"/>
    </source>
</evidence>
<feature type="non-terminal residue" evidence="6">
    <location>
        <position position="1"/>
    </location>
</feature>
<dbReference type="Proteomes" id="UP000053537">
    <property type="component" value="Unassembled WGS sequence"/>
</dbReference>
<dbReference type="InterPro" id="IPR036852">
    <property type="entry name" value="Peptidase_S8/S53_dom_sf"/>
</dbReference>
<sequence>RHGTCCAGEVAAVANNGICGVGVTFLARIGGVRMLDGDMTDMLEAQALSLHSQHMHIYSASWGPKDNTKTVDGLGVLGAAAF</sequence>
<dbReference type="InterPro" id="IPR022398">
    <property type="entry name" value="Peptidase_S8_His-AS"/>
</dbReference>
<dbReference type="Gene3D" id="3.40.50.200">
    <property type="entry name" value="Peptidase S8/S53 domain"/>
    <property type="match status" value="1"/>
</dbReference>
<dbReference type="Pfam" id="PF00082">
    <property type="entry name" value="Peptidase_S8"/>
    <property type="match status" value="1"/>
</dbReference>
<organism evidence="6 7">
    <name type="scientific">Acanthisitta chloris</name>
    <name type="common">rifleman</name>
    <dbReference type="NCBI Taxonomy" id="57068"/>
    <lineage>
        <taxon>Eukaryota</taxon>
        <taxon>Metazoa</taxon>
        <taxon>Chordata</taxon>
        <taxon>Craniata</taxon>
        <taxon>Vertebrata</taxon>
        <taxon>Euteleostomi</taxon>
        <taxon>Archelosauria</taxon>
        <taxon>Archosauria</taxon>
        <taxon>Dinosauria</taxon>
        <taxon>Saurischia</taxon>
        <taxon>Theropoda</taxon>
        <taxon>Coelurosauria</taxon>
        <taxon>Aves</taxon>
        <taxon>Neognathae</taxon>
        <taxon>Neoaves</taxon>
        <taxon>Telluraves</taxon>
        <taxon>Australaves</taxon>
        <taxon>Passeriformes</taxon>
        <taxon>Acanthisittidae</taxon>
        <taxon>Acanthisitta</taxon>
    </lineage>
</organism>
<feature type="non-terminal residue" evidence="6">
    <location>
        <position position="82"/>
    </location>
</feature>
<evidence type="ECO:0000256" key="1">
    <source>
        <dbReference type="ARBA" id="ARBA00022670"/>
    </source>
</evidence>
<dbReference type="InterPro" id="IPR000209">
    <property type="entry name" value="Peptidase_S8/S53_dom"/>
</dbReference>
<keyword evidence="7" id="KW-1185">Reference proteome</keyword>
<evidence type="ECO:0000256" key="2">
    <source>
        <dbReference type="ARBA" id="ARBA00022801"/>
    </source>
</evidence>
<protein>
    <submittedName>
        <fullName evidence="6">Proprotein convertase subtilisin/kexin type 4</fullName>
    </submittedName>
</protein>
<dbReference type="PROSITE" id="PS51892">
    <property type="entry name" value="SUBTILASE"/>
    <property type="match status" value="1"/>
</dbReference>
<accession>A0A091N1Y3</accession>
<reference evidence="6 7" key="1">
    <citation type="submission" date="2014-04" db="EMBL/GenBank/DDBJ databases">
        <title>Genome evolution of avian class.</title>
        <authorList>
            <person name="Zhang G."/>
            <person name="Li C."/>
        </authorList>
    </citation>
    <scope>NUCLEOTIDE SEQUENCE [LARGE SCALE GENOMIC DNA]</scope>
    <source>
        <strain evidence="6">BGI_N310</strain>
    </source>
</reference>
<keyword evidence="2" id="KW-0378">Hydrolase</keyword>
<evidence type="ECO:0000313" key="6">
    <source>
        <dbReference type="EMBL" id="KFP82952.1"/>
    </source>
</evidence>
<feature type="domain" description="Peptidase S8/S53" evidence="5">
    <location>
        <begin position="2"/>
        <end position="71"/>
    </location>
</feature>
<dbReference type="PROSITE" id="PS00137">
    <property type="entry name" value="SUBTILASE_HIS"/>
    <property type="match status" value="1"/>
</dbReference>
<evidence type="ECO:0000256" key="3">
    <source>
        <dbReference type="ARBA" id="ARBA00022825"/>
    </source>
</evidence>
<dbReference type="GO" id="GO:0000139">
    <property type="term" value="C:Golgi membrane"/>
    <property type="evidence" value="ECO:0007669"/>
    <property type="project" value="TreeGrafter"/>
</dbReference>
<keyword evidence="1" id="KW-0645">Protease</keyword>
<comment type="similarity">
    <text evidence="4">Belongs to the peptidase S8 family.</text>
</comment>
<dbReference type="EMBL" id="KK840320">
    <property type="protein sequence ID" value="KFP82952.1"/>
    <property type="molecule type" value="Genomic_DNA"/>
</dbReference>
<name>A0A091N1Y3_9PASS</name>
<dbReference type="PANTHER" id="PTHR42884:SF3">
    <property type="entry name" value="FURIN-LIKE PROTEASE 1, ISOFORMS 1_1-X_2"/>
    <property type="match status" value="1"/>
</dbReference>
<proteinExistence type="inferred from homology"/>
<evidence type="ECO:0000259" key="5">
    <source>
        <dbReference type="Pfam" id="PF00082"/>
    </source>
</evidence>
<comment type="caution">
    <text evidence="4">Lacks conserved residue(s) required for the propagation of feature annotation.</text>
</comment>
<keyword evidence="3" id="KW-0720">Serine protease</keyword>
<dbReference type="GO" id="GO:0016486">
    <property type="term" value="P:peptide hormone processing"/>
    <property type="evidence" value="ECO:0007669"/>
    <property type="project" value="TreeGrafter"/>
</dbReference>
<dbReference type="GO" id="GO:0004252">
    <property type="term" value="F:serine-type endopeptidase activity"/>
    <property type="evidence" value="ECO:0007669"/>
    <property type="project" value="InterPro"/>
</dbReference>
<dbReference type="GO" id="GO:0005802">
    <property type="term" value="C:trans-Golgi network"/>
    <property type="evidence" value="ECO:0007669"/>
    <property type="project" value="TreeGrafter"/>
</dbReference>
<dbReference type="AlphaFoldDB" id="A0A091N1Y3"/>